<name>A0A7W9WMX4_CASDE</name>
<organism evidence="12 13">
    <name type="scientific">Castellaniella defragrans</name>
    <name type="common">Alcaligenes defragrans</name>
    <dbReference type="NCBI Taxonomy" id="75697"/>
    <lineage>
        <taxon>Bacteria</taxon>
        <taxon>Pseudomonadati</taxon>
        <taxon>Pseudomonadota</taxon>
        <taxon>Betaproteobacteria</taxon>
        <taxon>Burkholderiales</taxon>
        <taxon>Alcaligenaceae</taxon>
        <taxon>Castellaniella</taxon>
    </lineage>
</organism>
<feature type="binding site" evidence="9">
    <location>
        <position position="299"/>
    </location>
    <ligand>
        <name>Fe(2+)</name>
        <dbReference type="ChEBI" id="CHEBI:29033"/>
    </ligand>
</feature>
<keyword evidence="6 9" id="KW-0456">Lyase</keyword>
<evidence type="ECO:0000256" key="2">
    <source>
        <dbReference type="ARBA" id="ARBA00022490"/>
    </source>
</evidence>
<dbReference type="Gene3D" id="3.40.50.1400">
    <property type="match status" value="2"/>
</dbReference>
<dbReference type="InterPro" id="IPR001015">
    <property type="entry name" value="Ferrochelatase"/>
</dbReference>
<gene>
    <name evidence="9" type="primary">hemH</name>
    <name evidence="12" type="ORF">HNR28_000967</name>
</gene>
<dbReference type="Pfam" id="PF00762">
    <property type="entry name" value="Ferrochelatase"/>
    <property type="match status" value="1"/>
</dbReference>
<dbReference type="AlphaFoldDB" id="A0A7W9WMX4"/>
<dbReference type="EC" id="4.98.1.1" evidence="9 10"/>
<dbReference type="FunFam" id="3.40.50.1400:FF:000002">
    <property type="entry name" value="Ferrochelatase"/>
    <property type="match status" value="1"/>
</dbReference>
<dbReference type="CDD" id="cd03411">
    <property type="entry name" value="Ferrochelatase_N"/>
    <property type="match status" value="1"/>
</dbReference>
<dbReference type="InterPro" id="IPR033659">
    <property type="entry name" value="Ferrochelatase_N"/>
</dbReference>
<feature type="binding site" evidence="9">
    <location>
        <position position="218"/>
    </location>
    <ligand>
        <name>Fe(2+)</name>
        <dbReference type="ChEBI" id="CHEBI:29033"/>
    </ligand>
</feature>
<evidence type="ECO:0000256" key="9">
    <source>
        <dbReference type="HAMAP-Rule" id="MF_00323"/>
    </source>
</evidence>
<comment type="similarity">
    <text evidence="1 9 10">Belongs to the ferrochelatase family.</text>
</comment>
<accession>A0A7W9WMX4</accession>
<dbReference type="PROSITE" id="PS00534">
    <property type="entry name" value="FERROCHELATASE"/>
    <property type="match status" value="1"/>
</dbReference>
<protein>
    <recommendedName>
        <fullName evidence="9 10">Ferrochelatase</fullName>
        <ecNumber evidence="9 10">4.98.1.1</ecNumber>
    </recommendedName>
    <alternativeName>
        <fullName evidence="9">Heme synthase</fullName>
    </alternativeName>
    <alternativeName>
        <fullName evidence="9">Protoheme ferro-lyase</fullName>
    </alternativeName>
</protein>
<proteinExistence type="inferred from homology"/>
<dbReference type="Proteomes" id="UP000541136">
    <property type="component" value="Unassembled WGS sequence"/>
</dbReference>
<evidence type="ECO:0000256" key="10">
    <source>
        <dbReference type="RuleBase" id="RU000607"/>
    </source>
</evidence>
<keyword evidence="7 9" id="KW-0627">Porphyrin biosynthesis</keyword>
<feature type="region of interest" description="Disordered" evidence="11">
    <location>
        <begin position="1"/>
        <end position="21"/>
    </location>
</feature>
<dbReference type="RefSeq" id="WP_151024625.1">
    <property type="nucleotide sequence ID" value="NZ_JACHIB010000004.1"/>
</dbReference>
<comment type="catalytic activity">
    <reaction evidence="8">
        <text>Fe-coproporphyrin III + 2 H(+) = coproporphyrin III + Fe(2+)</text>
        <dbReference type="Rhea" id="RHEA:49572"/>
        <dbReference type="ChEBI" id="CHEBI:15378"/>
        <dbReference type="ChEBI" id="CHEBI:29033"/>
        <dbReference type="ChEBI" id="CHEBI:68438"/>
        <dbReference type="ChEBI" id="CHEBI:131725"/>
        <dbReference type="EC" id="4.99.1.9"/>
    </reaction>
    <physiologicalReaction direction="right-to-left" evidence="8">
        <dbReference type="Rhea" id="RHEA:49574"/>
    </physiologicalReaction>
</comment>
<evidence type="ECO:0000256" key="8">
    <source>
        <dbReference type="ARBA" id="ARBA00024536"/>
    </source>
</evidence>
<comment type="pathway">
    <text evidence="9 10">Porphyrin-containing compound metabolism; protoheme biosynthesis; protoheme from protoporphyrin-IX: step 1/1.</text>
</comment>
<evidence type="ECO:0000256" key="5">
    <source>
        <dbReference type="ARBA" id="ARBA00023133"/>
    </source>
</evidence>
<comment type="function">
    <text evidence="9 10">Catalyzes the ferrous insertion into protoporphyrin IX.</text>
</comment>
<dbReference type="GO" id="GO:0046872">
    <property type="term" value="F:metal ion binding"/>
    <property type="evidence" value="ECO:0007669"/>
    <property type="project" value="UniProtKB-KW"/>
</dbReference>
<dbReference type="UniPathway" id="UPA00252">
    <property type="reaction ID" value="UER00325"/>
</dbReference>
<dbReference type="InterPro" id="IPR033644">
    <property type="entry name" value="Ferrochelatase_C"/>
</dbReference>
<comment type="subcellular location">
    <subcellularLocation>
        <location evidence="9 10">Cytoplasm</location>
    </subcellularLocation>
</comment>
<reference evidence="12 13" key="1">
    <citation type="submission" date="2020-08" db="EMBL/GenBank/DDBJ databases">
        <title>Genomic Encyclopedia of Type Strains, Phase IV (KMG-IV): sequencing the most valuable type-strain genomes for metagenomic binning, comparative biology and taxonomic classification.</title>
        <authorList>
            <person name="Goeker M."/>
        </authorList>
    </citation>
    <scope>NUCLEOTIDE SEQUENCE [LARGE SCALE GENOMIC DNA]</scope>
    <source>
        <strain evidence="12 13">DSM 12141</strain>
    </source>
</reference>
<keyword evidence="4 9" id="KW-0408">Iron</keyword>
<keyword evidence="5 9" id="KW-0350">Heme biosynthesis</keyword>
<evidence type="ECO:0000256" key="1">
    <source>
        <dbReference type="ARBA" id="ARBA00007718"/>
    </source>
</evidence>
<evidence type="ECO:0000256" key="11">
    <source>
        <dbReference type="SAM" id="MobiDB-lite"/>
    </source>
</evidence>
<dbReference type="GO" id="GO:0005737">
    <property type="term" value="C:cytoplasm"/>
    <property type="evidence" value="ECO:0007669"/>
    <property type="project" value="UniProtKB-SubCell"/>
</dbReference>
<dbReference type="CDD" id="cd00419">
    <property type="entry name" value="Ferrochelatase_C"/>
    <property type="match status" value="1"/>
</dbReference>
<evidence type="ECO:0000256" key="4">
    <source>
        <dbReference type="ARBA" id="ARBA00023004"/>
    </source>
</evidence>
<dbReference type="PANTHER" id="PTHR11108:SF1">
    <property type="entry name" value="FERROCHELATASE, MITOCHONDRIAL"/>
    <property type="match status" value="1"/>
</dbReference>
<dbReference type="PANTHER" id="PTHR11108">
    <property type="entry name" value="FERROCHELATASE"/>
    <property type="match status" value="1"/>
</dbReference>
<comment type="catalytic activity">
    <reaction evidence="9 10">
        <text>heme b + 2 H(+) = protoporphyrin IX + Fe(2+)</text>
        <dbReference type="Rhea" id="RHEA:22584"/>
        <dbReference type="ChEBI" id="CHEBI:15378"/>
        <dbReference type="ChEBI" id="CHEBI:29033"/>
        <dbReference type="ChEBI" id="CHEBI:57306"/>
        <dbReference type="ChEBI" id="CHEBI:60344"/>
        <dbReference type="EC" id="4.98.1.1"/>
    </reaction>
</comment>
<comment type="caution">
    <text evidence="12">The sequence shown here is derived from an EMBL/GenBank/DDBJ whole genome shotgun (WGS) entry which is preliminary data.</text>
</comment>
<dbReference type="EMBL" id="JACHIB010000004">
    <property type="protein sequence ID" value="MBB6082938.1"/>
    <property type="molecule type" value="Genomic_DNA"/>
</dbReference>
<evidence type="ECO:0000313" key="13">
    <source>
        <dbReference type="Proteomes" id="UP000541136"/>
    </source>
</evidence>
<dbReference type="SUPFAM" id="SSF53800">
    <property type="entry name" value="Chelatase"/>
    <property type="match status" value="1"/>
</dbReference>
<dbReference type="InterPro" id="IPR019772">
    <property type="entry name" value="Ferrochelatase_AS"/>
</dbReference>
<keyword evidence="2 9" id="KW-0963">Cytoplasm</keyword>
<keyword evidence="3 9" id="KW-0479">Metal-binding</keyword>
<evidence type="ECO:0000256" key="7">
    <source>
        <dbReference type="ARBA" id="ARBA00023244"/>
    </source>
</evidence>
<dbReference type="GO" id="GO:0006783">
    <property type="term" value="P:heme biosynthetic process"/>
    <property type="evidence" value="ECO:0007669"/>
    <property type="project" value="UniProtKB-UniRule"/>
</dbReference>
<evidence type="ECO:0000256" key="6">
    <source>
        <dbReference type="ARBA" id="ARBA00023239"/>
    </source>
</evidence>
<evidence type="ECO:0000313" key="12">
    <source>
        <dbReference type="EMBL" id="MBB6082938.1"/>
    </source>
</evidence>
<dbReference type="HAMAP" id="MF_00323">
    <property type="entry name" value="Ferrochelatase"/>
    <property type="match status" value="1"/>
</dbReference>
<evidence type="ECO:0000256" key="3">
    <source>
        <dbReference type="ARBA" id="ARBA00022723"/>
    </source>
</evidence>
<dbReference type="NCBIfam" id="TIGR00109">
    <property type="entry name" value="hemH"/>
    <property type="match status" value="1"/>
</dbReference>
<dbReference type="GO" id="GO:0004325">
    <property type="term" value="F:ferrochelatase activity"/>
    <property type="evidence" value="ECO:0007669"/>
    <property type="project" value="UniProtKB-UniRule"/>
</dbReference>
<sequence>MSRFLPEAPDPRALDPDAPGPGRGPLGVLLINLGTPDAPTPAAVRRYLGEFLSDPRVVELPAALWQIILRLFVLTRRPAAIAPKYAQIWLERGSPLLVHSRDLADAVAAALRGRGLDVRVELGMRYGRPALAGALDALRAAGCGRILAVPMYPQYAASTTATAVDAVAAHLARLRHQPTLRFLDRFHTSDAYVDALHRSVRAHWDRAGRPDRLLLSFHGLPQQSVRQGDPYFRDCQATARALRERLGADGARLHVTFQSRFGAAPWLQPYTQPTLEAWGREGVGTVDLMCPGFLADCLETLEEIDMGCREAFLAAGGRAFRYIPCLNAEPDWARDFAGLIADNLAGWT</sequence>